<dbReference type="AlphaFoldDB" id="A0A061J191"/>
<feature type="compositionally biased region" description="Polar residues" evidence="2">
    <location>
        <begin position="269"/>
        <end position="284"/>
    </location>
</feature>
<feature type="coiled-coil region" evidence="1">
    <location>
        <begin position="70"/>
        <end position="100"/>
    </location>
</feature>
<evidence type="ECO:0000256" key="1">
    <source>
        <dbReference type="SAM" id="Coils"/>
    </source>
</evidence>
<dbReference type="Proteomes" id="UP000031737">
    <property type="component" value="Unassembled WGS sequence"/>
</dbReference>
<feature type="region of interest" description="Disordered" evidence="2">
    <location>
        <begin position="145"/>
        <end position="181"/>
    </location>
</feature>
<dbReference type="EMBL" id="AUPL01005270">
    <property type="protein sequence ID" value="ESL07047.1"/>
    <property type="molecule type" value="Genomic_DNA"/>
</dbReference>
<accession>A0A061J191</accession>
<sequence>MSRRGRSSKIGVNTAGGRPSSSSGALRGSHREELTMLPEMPSFFPDPIALDADDCHLRQFRNELFQREYATSMRVVLQDLQAQLQQREEKQKQLRCEDNEGGSNFLQHFGGNWKPHVDDEGVRGRPDIDETQVLSSHTLEKHVSEVHLTPSSSEAKSRRINMKEDRSPKKPTEIPAEEAEGTSLMLSILTTPGHEEKERHQQLESSPDLPVYLTEPFPVALFALAEEVGMQDMTAETREVVESIAEARKQLGLNAVFSMELPEREESVKQQTSTTGNEPTTSAAPFSRAISGATIPSPRFAFTFPLGDAFVLEAEQRLAAEMFCESICEDIVEIAAEMYLTRTFDAMAAAYTACSIWDEVHDSVVRSFIPHNPLELPLYEAGLVSAPAIMPEKTKRIKKSGPAGALLVDGKDNKGRAEITSLAGDSLPYCGMLPEWAASPSLLDADAIIFFHRRGTAASRPFSGDALTKTNAMMRQEQGLTFSRLLNASLKRTEKRPGKAGVVTSRFSTGKAFAVAERERGVTEEDGDSPGLPPTPIALDDYARYVLPKVAELRRQQSAEDKERGEEQEAAKGTGLRRRSSRYRSNARSKDSVIAISIAPRKEEGEGELQVATRGTKPSADGVSEVGRLKNVFNRGRRRRQQDVSPRDLSGRGETNSSMGAVTAGQVVEDDLTKALQQLPHGYFAASTMGSNGATSVRCPVPDSLVFIEGDRAATFSTAVKKKQQEAVSGGKNSSMSKASMHVCRDSEVTLNGNLWSDDDTAKFSVNIMKGGRMALGFQPKAFTAAAAAEANTNAELPQESQITDNQTSRSRGRYVILTRKQQKALEDRRRRQKEAAEQAAYESLFVRPPPPSPNTNTDGTVNKDSDARKGHSPELEHSVRIVAEPGVVVERLPSPEEEKNAKAKAAKKGKLRGRQNKLLQGFNSAADTDIVLSDGGEWIPPEGKYRWSGFDPAAEESHAVAGAALVRSEKGVAPKPASFKTASTRQRQDEEKRQQSQGEREGRNEAKMRGSVIAAKSPAQTAVKLMTRPVQRMPAVGSVPRRGKQEGQKKTETETVATGVEKTYKVKYAAPVEPHGAQNMLRRYNLPRLPRRSLSSDVMTHDVVSSLKTPLASELDKIRRLASILKNDSVNAEA</sequence>
<gene>
    <name evidence="3" type="ORF">TRSC58_05270</name>
</gene>
<keyword evidence="4" id="KW-1185">Reference proteome</keyword>
<evidence type="ECO:0000256" key="2">
    <source>
        <dbReference type="SAM" id="MobiDB-lite"/>
    </source>
</evidence>
<feature type="region of interest" description="Disordered" evidence="2">
    <location>
        <begin position="966"/>
        <end position="1010"/>
    </location>
</feature>
<feature type="region of interest" description="Disordered" evidence="2">
    <location>
        <begin position="793"/>
        <end position="879"/>
    </location>
</feature>
<feature type="region of interest" description="Disordered" evidence="2">
    <location>
        <begin position="556"/>
        <end position="661"/>
    </location>
</feature>
<comment type="caution">
    <text evidence="3">The sequence shown here is derived from an EMBL/GenBank/DDBJ whole genome shotgun (WGS) entry which is preliminary data.</text>
</comment>
<reference evidence="3 4" key="1">
    <citation type="submission" date="2013-07" db="EMBL/GenBank/DDBJ databases">
        <authorList>
            <person name="Stoco P.H."/>
            <person name="Wagner G."/>
            <person name="Gerber A."/>
            <person name="Zaha A."/>
            <person name="Thompson C."/>
            <person name="Bartholomeu D.C."/>
            <person name="Luckemeyer D.D."/>
            <person name="Bahia D."/>
            <person name="Loreto E."/>
            <person name="Prestes E.B."/>
            <person name="Lima F.M."/>
            <person name="Rodrigues-Luiz G."/>
            <person name="Vallejo G.A."/>
            <person name="Filho J.F."/>
            <person name="Monteiro K.M."/>
            <person name="Tyler K.M."/>
            <person name="de Almeida L.G."/>
            <person name="Ortiz M.F."/>
            <person name="Siervo M.A."/>
            <person name="de Moraes M.H."/>
            <person name="Cunha O.L."/>
            <person name="Mendonca-Neto R."/>
            <person name="Silva R."/>
            <person name="Teixeira S.M."/>
            <person name="Murta S.M."/>
            <person name="Sincero T.C."/>
            <person name="Mendes T.A."/>
            <person name="Urmenyi T.P."/>
            <person name="Silva V.G."/>
            <person name="da Rocha W.D."/>
            <person name="Andersson B."/>
            <person name="Romanha A.J."/>
            <person name="Steindel M."/>
            <person name="de Vasconcelos A.T."/>
            <person name="Grisard E.C."/>
        </authorList>
    </citation>
    <scope>NUCLEOTIDE SEQUENCE [LARGE SCALE GENOMIC DNA]</scope>
    <source>
        <strain evidence="3 4">SC58</strain>
    </source>
</reference>
<keyword evidence="1" id="KW-0175">Coiled coil</keyword>
<feature type="compositionally biased region" description="Basic and acidic residues" evidence="2">
    <location>
        <begin position="987"/>
        <end position="1009"/>
    </location>
</feature>
<feature type="region of interest" description="Disordered" evidence="2">
    <location>
        <begin position="515"/>
        <end position="538"/>
    </location>
</feature>
<feature type="compositionally biased region" description="Basic and acidic residues" evidence="2">
    <location>
        <begin position="641"/>
        <end position="651"/>
    </location>
</feature>
<feature type="compositionally biased region" description="Basic residues" evidence="2">
    <location>
        <begin position="903"/>
        <end position="913"/>
    </location>
</feature>
<feature type="compositionally biased region" description="Basic residues" evidence="2">
    <location>
        <begin position="575"/>
        <end position="587"/>
    </location>
</feature>
<feature type="region of interest" description="Disordered" evidence="2">
    <location>
        <begin position="894"/>
        <end position="913"/>
    </location>
</feature>
<feature type="compositionally biased region" description="Basic and acidic residues" evidence="2">
    <location>
        <begin position="862"/>
        <end position="879"/>
    </location>
</feature>
<dbReference type="OrthoDB" id="250411at2759"/>
<dbReference type="VEuPathDB" id="TriTrypDB:TRSC58_05270"/>
<proteinExistence type="predicted"/>
<feature type="compositionally biased region" description="Basic and acidic residues" evidence="2">
    <location>
        <begin position="556"/>
        <end position="570"/>
    </location>
</feature>
<feature type="region of interest" description="Disordered" evidence="2">
    <location>
        <begin position="1"/>
        <end position="29"/>
    </location>
</feature>
<feature type="compositionally biased region" description="Polar residues" evidence="2">
    <location>
        <begin position="799"/>
        <end position="810"/>
    </location>
</feature>
<feature type="region of interest" description="Disordered" evidence="2">
    <location>
        <begin position="262"/>
        <end position="284"/>
    </location>
</feature>
<evidence type="ECO:0000313" key="4">
    <source>
        <dbReference type="Proteomes" id="UP000031737"/>
    </source>
</evidence>
<feature type="compositionally biased region" description="Basic and acidic residues" evidence="2">
    <location>
        <begin position="155"/>
        <end position="172"/>
    </location>
</feature>
<protein>
    <submittedName>
        <fullName evidence="3">Uncharacterized protein</fullName>
    </submittedName>
</protein>
<organism evidence="3 4">
    <name type="scientific">Trypanosoma rangeli SC58</name>
    <dbReference type="NCBI Taxonomy" id="429131"/>
    <lineage>
        <taxon>Eukaryota</taxon>
        <taxon>Discoba</taxon>
        <taxon>Euglenozoa</taxon>
        <taxon>Kinetoplastea</taxon>
        <taxon>Metakinetoplastina</taxon>
        <taxon>Trypanosomatida</taxon>
        <taxon>Trypanosomatidae</taxon>
        <taxon>Trypanosoma</taxon>
        <taxon>Herpetosoma</taxon>
    </lineage>
</organism>
<name>A0A061J191_TRYRA</name>
<feature type="compositionally biased region" description="Basic and acidic residues" evidence="2">
    <location>
        <begin position="824"/>
        <end position="837"/>
    </location>
</feature>
<evidence type="ECO:0000313" key="3">
    <source>
        <dbReference type="EMBL" id="ESL07047.1"/>
    </source>
</evidence>